<protein>
    <submittedName>
        <fullName evidence="1">Uncharacterized protein</fullName>
    </submittedName>
</protein>
<dbReference type="Proteomes" id="UP000663844">
    <property type="component" value="Unassembled WGS sequence"/>
</dbReference>
<comment type="caution">
    <text evidence="1">The sequence shown here is derived from an EMBL/GenBank/DDBJ whole genome shotgun (WGS) entry which is preliminary data.</text>
</comment>
<evidence type="ECO:0000313" key="2">
    <source>
        <dbReference type="Proteomes" id="UP000663844"/>
    </source>
</evidence>
<dbReference type="EMBL" id="CAJOAZ010029819">
    <property type="protein sequence ID" value="CAF4428347.1"/>
    <property type="molecule type" value="Genomic_DNA"/>
</dbReference>
<dbReference type="AlphaFoldDB" id="A0A820QXN4"/>
<accession>A0A820QXN4</accession>
<evidence type="ECO:0000313" key="1">
    <source>
        <dbReference type="EMBL" id="CAF4428347.1"/>
    </source>
</evidence>
<reference evidence="1" key="1">
    <citation type="submission" date="2021-02" db="EMBL/GenBank/DDBJ databases">
        <authorList>
            <person name="Nowell W R."/>
        </authorList>
    </citation>
    <scope>NUCLEOTIDE SEQUENCE</scope>
</reference>
<name>A0A820QXN4_9BILA</name>
<gene>
    <name evidence="1" type="ORF">OXD698_LOCUS53072</name>
</gene>
<organism evidence="1 2">
    <name type="scientific">Adineta steineri</name>
    <dbReference type="NCBI Taxonomy" id="433720"/>
    <lineage>
        <taxon>Eukaryota</taxon>
        <taxon>Metazoa</taxon>
        <taxon>Spiralia</taxon>
        <taxon>Gnathifera</taxon>
        <taxon>Rotifera</taxon>
        <taxon>Eurotatoria</taxon>
        <taxon>Bdelloidea</taxon>
        <taxon>Adinetida</taxon>
        <taxon>Adinetidae</taxon>
        <taxon>Adineta</taxon>
    </lineage>
</organism>
<sequence>HTLTYFNYPKYFSINKTSSSTTNRSARSRKYLDQTAHINGLKLESCTIHIHRTPLSFDLDFMLMTPNWLVEHLKTYEWTQKQDIDTMKKRIIERVRDLIKDKYNDIPVVEIIVSRI</sequence>
<proteinExistence type="predicted"/>
<feature type="non-terminal residue" evidence="1">
    <location>
        <position position="1"/>
    </location>
</feature>